<reference evidence="2 3" key="1">
    <citation type="journal article" date="2015" name="Genome Biol. Evol.">
        <title>Functionally Structured Genomes in Lactobacillus kunkeei Colonizing the Honey Crop and Food Products of Honeybees and Stingless Bees.</title>
        <authorList>
            <person name="Tamarit D."/>
            <person name="Ellegaard K.M."/>
            <person name="Wikander J."/>
            <person name="Olofsson T."/>
            <person name="Vasquez A."/>
            <person name="Andersson S.G."/>
        </authorList>
    </citation>
    <scope>NUCLEOTIDE SEQUENCE [LARGE SCALE GENOMIC DNA]</scope>
    <source>
        <strain evidence="2 3">LAla</strain>
    </source>
</reference>
<dbReference type="EMBL" id="JXCZ01000015">
    <property type="protein sequence ID" value="KOY79365.1"/>
    <property type="molecule type" value="Genomic_DNA"/>
</dbReference>
<protein>
    <submittedName>
        <fullName evidence="2">CinA domain protein</fullName>
    </submittedName>
</protein>
<evidence type="ECO:0000259" key="1">
    <source>
        <dbReference type="Pfam" id="PF02464"/>
    </source>
</evidence>
<dbReference type="Proteomes" id="UP000037749">
    <property type="component" value="Unassembled WGS sequence"/>
</dbReference>
<evidence type="ECO:0000313" key="3">
    <source>
        <dbReference type="Proteomes" id="UP000037749"/>
    </source>
</evidence>
<dbReference type="InterPro" id="IPR036653">
    <property type="entry name" value="CinA-like_C"/>
</dbReference>
<dbReference type="PATRIC" id="fig|148814.9.peg.537"/>
<accession>A0A0N0CTX0</accession>
<dbReference type="NCBIfam" id="TIGR00199">
    <property type="entry name" value="PncC_domain"/>
    <property type="match status" value="1"/>
</dbReference>
<sequence length="155" mass="16702">MQIDTSIVNKLIDDQITITGAESLTAGMFQSTIGGVPGVSAIFYGGFVTYSNEAKAKLLSIPMDVIDEYGVVSEQVAIWMAKQSKQIMNVDVGVSFTGVAGPDSLEGQPAGTVFIGLDFKGNQFAKEFHFCGSRQEVREQSVQSALKMIENEHSK</sequence>
<proteinExistence type="predicted"/>
<dbReference type="AlphaFoldDB" id="A0A0N0CTX0"/>
<dbReference type="InterPro" id="IPR008136">
    <property type="entry name" value="CinA_C"/>
</dbReference>
<dbReference type="RefSeq" id="WP_053796468.1">
    <property type="nucleotide sequence ID" value="NZ_JXCZ01000015.1"/>
</dbReference>
<dbReference type="SUPFAM" id="SSF142433">
    <property type="entry name" value="CinA-like"/>
    <property type="match status" value="1"/>
</dbReference>
<dbReference type="Pfam" id="PF02464">
    <property type="entry name" value="CinA"/>
    <property type="match status" value="1"/>
</dbReference>
<gene>
    <name evidence="2" type="ORF">RZ72_05060</name>
</gene>
<comment type="caution">
    <text evidence="2">The sequence shown here is derived from an EMBL/GenBank/DDBJ whole genome shotgun (WGS) entry which is preliminary data.</text>
</comment>
<evidence type="ECO:0000313" key="2">
    <source>
        <dbReference type="EMBL" id="KOY79365.1"/>
    </source>
</evidence>
<dbReference type="Gene3D" id="3.90.950.20">
    <property type="entry name" value="CinA-like"/>
    <property type="match status" value="1"/>
</dbReference>
<organism evidence="2 3">
    <name type="scientific">Apilactobacillus kunkeei</name>
    <dbReference type="NCBI Taxonomy" id="148814"/>
    <lineage>
        <taxon>Bacteria</taxon>
        <taxon>Bacillati</taxon>
        <taxon>Bacillota</taxon>
        <taxon>Bacilli</taxon>
        <taxon>Lactobacillales</taxon>
        <taxon>Lactobacillaceae</taxon>
        <taxon>Apilactobacillus</taxon>
    </lineage>
</organism>
<name>A0A0N0CTX0_9LACO</name>
<feature type="domain" description="CinA C-terminal" evidence="1">
    <location>
        <begin position="3"/>
        <end position="151"/>
    </location>
</feature>